<feature type="transmembrane region" description="Helical" evidence="6">
    <location>
        <begin position="197"/>
        <end position="221"/>
    </location>
</feature>
<proteinExistence type="inferred from homology"/>
<feature type="transmembrane region" description="Helical" evidence="6">
    <location>
        <begin position="72"/>
        <end position="93"/>
    </location>
</feature>
<organism evidence="8 9">
    <name type="scientific">Sediminicurvatus halobius</name>
    <dbReference type="NCBI Taxonomy" id="2182432"/>
    <lineage>
        <taxon>Bacteria</taxon>
        <taxon>Pseudomonadati</taxon>
        <taxon>Pseudomonadota</taxon>
        <taxon>Gammaproteobacteria</taxon>
        <taxon>Chromatiales</taxon>
        <taxon>Ectothiorhodospiraceae</taxon>
        <taxon>Sediminicurvatus</taxon>
    </lineage>
</organism>
<dbReference type="InterPro" id="IPR050638">
    <property type="entry name" value="AA-Vitamin_Transporters"/>
</dbReference>
<evidence type="ECO:0000313" key="9">
    <source>
        <dbReference type="Proteomes" id="UP000245474"/>
    </source>
</evidence>
<dbReference type="EMBL" id="QFFI01000010">
    <property type="protein sequence ID" value="PWG63531.1"/>
    <property type="molecule type" value="Genomic_DNA"/>
</dbReference>
<evidence type="ECO:0000256" key="5">
    <source>
        <dbReference type="ARBA" id="ARBA00023136"/>
    </source>
</evidence>
<dbReference type="RefSeq" id="WP_109678096.1">
    <property type="nucleotide sequence ID" value="NZ_CP086615.1"/>
</dbReference>
<keyword evidence="3 6" id="KW-0812">Transmembrane</keyword>
<dbReference type="SUPFAM" id="SSF103481">
    <property type="entry name" value="Multidrug resistance efflux transporter EmrE"/>
    <property type="match status" value="1"/>
</dbReference>
<feature type="transmembrane region" description="Helical" evidence="6">
    <location>
        <begin position="12"/>
        <end position="35"/>
    </location>
</feature>
<keyword evidence="5 6" id="KW-0472">Membrane</keyword>
<feature type="transmembrane region" description="Helical" evidence="6">
    <location>
        <begin position="227"/>
        <end position="245"/>
    </location>
</feature>
<keyword evidence="9" id="KW-1185">Reference proteome</keyword>
<dbReference type="Pfam" id="PF00892">
    <property type="entry name" value="EamA"/>
    <property type="match status" value="1"/>
</dbReference>
<comment type="subcellular location">
    <subcellularLocation>
        <location evidence="1">Membrane</location>
        <topology evidence="1">Multi-pass membrane protein</topology>
    </subcellularLocation>
</comment>
<dbReference type="GO" id="GO:0016020">
    <property type="term" value="C:membrane"/>
    <property type="evidence" value="ECO:0007669"/>
    <property type="project" value="UniProtKB-SubCell"/>
</dbReference>
<reference evidence="8 9" key="1">
    <citation type="submission" date="2018-05" db="EMBL/GenBank/DDBJ databases">
        <title>Spiribacter halobius sp. nov., a moderately halophilic bacterium isolated from marine solar saltern.</title>
        <authorList>
            <person name="Zheng W.-S."/>
            <person name="Lu D.-C."/>
            <person name="Du Z.-J."/>
        </authorList>
    </citation>
    <scope>NUCLEOTIDE SEQUENCE [LARGE SCALE GENOMIC DNA]</scope>
    <source>
        <strain evidence="8 9">E85</strain>
    </source>
</reference>
<evidence type="ECO:0000313" key="8">
    <source>
        <dbReference type="EMBL" id="PWG63531.1"/>
    </source>
</evidence>
<protein>
    <submittedName>
        <fullName evidence="8">EamA family transporter</fullName>
    </submittedName>
</protein>
<feature type="transmembrane region" description="Helical" evidence="6">
    <location>
        <begin position="99"/>
        <end position="117"/>
    </location>
</feature>
<comment type="caution">
    <text evidence="8">The sequence shown here is derived from an EMBL/GenBank/DDBJ whole genome shotgun (WGS) entry which is preliminary data.</text>
</comment>
<dbReference type="Proteomes" id="UP000245474">
    <property type="component" value="Unassembled WGS sequence"/>
</dbReference>
<feature type="domain" description="EamA" evidence="7">
    <location>
        <begin position="13"/>
        <end position="141"/>
    </location>
</feature>
<dbReference type="OrthoDB" id="8028969at2"/>
<feature type="transmembrane region" description="Helical" evidence="6">
    <location>
        <begin position="280"/>
        <end position="300"/>
    </location>
</feature>
<comment type="similarity">
    <text evidence="2">Belongs to the EamA transporter family.</text>
</comment>
<dbReference type="PANTHER" id="PTHR32322">
    <property type="entry name" value="INNER MEMBRANE TRANSPORTER"/>
    <property type="match status" value="1"/>
</dbReference>
<evidence type="ECO:0000256" key="6">
    <source>
        <dbReference type="SAM" id="Phobius"/>
    </source>
</evidence>
<keyword evidence="4 6" id="KW-1133">Transmembrane helix</keyword>
<gene>
    <name evidence="8" type="ORF">DEM34_08180</name>
</gene>
<sequence length="313" mass="33080">MSIRRQPSSNVLKAHLGMLGWAVIVGSSFPVVGLLTQGLPPLQLTALRFAIAAGVLWPLVRLPSDRRPGLRALAVYALMGLCLASFFGAMFWAAHRTTALTMSVLYVSVPFLAYLFGRMLALEPRALDLPLILGAGAAGALALVWAEAASSGGSVRFALADAVFFAGCIGSALYPVLSKWGLERQLLSRSAAVRTFWSLAAGAVAIGVLGALAEGAGALARVTLRDLLIVGYLAVFSSGVTFWLMQRSTEVMTPGAVTAYTYLVPSVSMVVLFWENPALVGWQWLPGTMLVAAAIALLAARDTRGQLPARGHR</sequence>
<dbReference type="AlphaFoldDB" id="A0A2U2N2S0"/>
<feature type="transmembrane region" description="Helical" evidence="6">
    <location>
        <begin position="257"/>
        <end position="274"/>
    </location>
</feature>
<evidence type="ECO:0000256" key="2">
    <source>
        <dbReference type="ARBA" id="ARBA00007362"/>
    </source>
</evidence>
<dbReference type="PANTHER" id="PTHR32322:SF2">
    <property type="entry name" value="EAMA DOMAIN-CONTAINING PROTEIN"/>
    <property type="match status" value="1"/>
</dbReference>
<evidence type="ECO:0000256" key="4">
    <source>
        <dbReference type="ARBA" id="ARBA00022989"/>
    </source>
</evidence>
<feature type="transmembrane region" description="Helical" evidence="6">
    <location>
        <begin position="158"/>
        <end position="177"/>
    </location>
</feature>
<dbReference type="InterPro" id="IPR037185">
    <property type="entry name" value="EmrE-like"/>
</dbReference>
<dbReference type="InterPro" id="IPR000620">
    <property type="entry name" value="EamA_dom"/>
</dbReference>
<feature type="transmembrane region" description="Helical" evidence="6">
    <location>
        <begin position="129"/>
        <end position="146"/>
    </location>
</feature>
<accession>A0A2U2N2S0</accession>
<name>A0A2U2N2S0_9GAMM</name>
<evidence type="ECO:0000256" key="1">
    <source>
        <dbReference type="ARBA" id="ARBA00004141"/>
    </source>
</evidence>
<evidence type="ECO:0000256" key="3">
    <source>
        <dbReference type="ARBA" id="ARBA00022692"/>
    </source>
</evidence>
<evidence type="ECO:0000259" key="7">
    <source>
        <dbReference type="Pfam" id="PF00892"/>
    </source>
</evidence>
<feature type="transmembrane region" description="Helical" evidence="6">
    <location>
        <begin position="41"/>
        <end position="60"/>
    </location>
</feature>